<gene>
    <name evidence="1" type="ORF">A3B45_02060</name>
</gene>
<protein>
    <submittedName>
        <fullName evidence="1">Uncharacterized protein</fullName>
    </submittedName>
</protein>
<proteinExistence type="predicted"/>
<evidence type="ECO:0000313" key="2">
    <source>
        <dbReference type="Proteomes" id="UP000178565"/>
    </source>
</evidence>
<name>A0A1F5KM28_9BACT</name>
<dbReference type="Proteomes" id="UP000178565">
    <property type="component" value="Unassembled WGS sequence"/>
</dbReference>
<dbReference type="EMBL" id="MFDM01000031">
    <property type="protein sequence ID" value="OGE41986.1"/>
    <property type="molecule type" value="Genomic_DNA"/>
</dbReference>
<reference evidence="1 2" key="1">
    <citation type="journal article" date="2016" name="Nat. Commun.">
        <title>Thousands of microbial genomes shed light on interconnected biogeochemical processes in an aquifer system.</title>
        <authorList>
            <person name="Anantharaman K."/>
            <person name="Brown C.T."/>
            <person name="Hug L.A."/>
            <person name="Sharon I."/>
            <person name="Castelle C.J."/>
            <person name="Probst A.J."/>
            <person name="Thomas B.C."/>
            <person name="Singh A."/>
            <person name="Wilkins M.J."/>
            <person name="Karaoz U."/>
            <person name="Brodie E.L."/>
            <person name="Williams K.H."/>
            <person name="Hubbard S.S."/>
            <person name="Banfield J.F."/>
        </authorList>
    </citation>
    <scope>NUCLEOTIDE SEQUENCE [LARGE SCALE GENOMIC DNA]</scope>
</reference>
<comment type="caution">
    <text evidence="1">The sequence shown here is derived from an EMBL/GenBank/DDBJ whole genome shotgun (WGS) entry which is preliminary data.</text>
</comment>
<accession>A0A1F5KM28</accession>
<sequence>MSYKMVNSDFLNSTWLIISQPDEVQQLLRSSFETLGSFSPSTNWEKVFKLGDKINKELKLSEKDIVDEINKLRSRKK</sequence>
<dbReference type="AlphaFoldDB" id="A0A1F5KM28"/>
<dbReference type="STRING" id="1797785.A3B45_02060"/>
<organism evidence="1 2">
    <name type="scientific">Candidatus Daviesbacteria bacterium RIFCSPLOWO2_01_FULL_39_12</name>
    <dbReference type="NCBI Taxonomy" id="1797785"/>
    <lineage>
        <taxon>Bacteria</taxon>
        <taxon>Candidatus Daviesiibacteriota</taxon>
    </lineage>
</organism>
<evidence type="ECO:0000313" key="1">
    <source>
        <dbReference type="EMBL" id="OGE41986.1"/>
    </source>
</evidence>